<organism evidence="7 8">
    <name type="scientific">Photobacterium rosenbergii</name>
    <dbReference type="NCBI Taxonomy" id="294936"/>
    <lineage>
        <taxon>Bacteria</taxon>
        <taxon>Pseudomonadati</taxon>
        <taxon>Pseudomonadota</taxon>
        <taxon>Gammaproteobacteria</taxon>
        <taxon>Vibrionales</taxon>
        <taxon>Vibrionaceae</taxon>
        <taxon>Photobacterium</taxon>
    </lineage>
</organism>
<evidence type="ECO:0000256" key="2">
    <source>
        <dbReference type="ARBA" id="ARBA00008829"/>
    </source>
</evidence>
<dbReference type="Gene3D" id="3.20.20.140">
    <property type="entry name" value="Metal-dependent hydrolases"/>
    <property type="match status" value="1"/>
</dbReference>
<comment type="PTM">
    <text evidence="5">Carbamylation allows a single lysine to coordinate two divalent metal cations.</text>
</comment>
<dbReference type="InterPro" id="IPR011778">
    <property type="entry name" value="Hydantoinase/dihydroPyrase"/>
</dbReference>
<evidence type="ECO:0000256" key="4">
    <source>
        <dbReference type="ARBA" id="ARBA00022801"/>
    </source>
</evidence>
<dbReference type="Pfam" id="PF01979">
    <property type="entry name" value="Amidohydro_1"/>
    <property type="match status" value="1"/>
</dbReference>
<dbReference type="InterPro" id="IPR032466">
    <property type="entry name" value="Metal_Hydrolase"/>
</dbReference>
<dbReference type="RefSeq" id="WP_107299775.1">
    <property type="nucleotide sequence ID" value="NZ_PYMB01000012.1"/>
</dbReference>
<dbReference type="SUPFAM" id="SSF51338">
    <property type="entry name" value="Composite domain of metallo-dependent hydrolases"/>
    <property type="match status" value="2"/>
</dbReference>
<feature type="domain" description="Amidohydrolase-related" evidence="6">
    <location>
        <begin position="73"/>
        <end position="459"/>
    </location>
</feature>
<accession>A0A2T3N9C1</accession>
<dbReference type="InterPro" id="IPR050378">
    <property type="entry name" value="Metallo-dep_Hydrolases_sf"/>
</dbReference>
<evidence type="ECO:0000256" key="3">
    <source>
        <dbReference type="ARBA" id="ARBA00022723"/>
    </source>
</evidence>
<dbReference type="GO" id="GO:0005829">
    <property type="term" value="C:cytosol"/>
    <property type="evidence" value="ECO:0007669"/>
    <property type="project" value="TreeGrafter"/>
</dbReference>
<keyword evidence="4" id="KW-0378">Hydrolase</keyword>
<feature type="modified residue" description="N6-carboxylysine" evidence="5">
    <location>
        <position position="175"/>
    </location>
</feature>
<evidence type="ECO:0000256" key="5">
    <source>
        <dbReference type="PIRSR" id="PIRSR611778-50"/>
    </source>
</evidence>
<dbReference type="FunFam" id="3.20.20.140:FF:000174">
    <property type="entry name" value="Dihydropyrimidinase-related protein 2"/>
    <property type="match status" value="1"/>
</dbReference>
<evidence type="ECO:0000256" key="1">
    <source>
        <dbReference type="ARBA" id="ARBA00001947"/>
    </source>
</evidence>
<dbReference type="PANTHER" id="PTHR11647">
    <property type="entry name" value="HYDRANTOINASE/DIHYDROPYRIMIDINASE FAMILY MEMBER"/>
    <property type="match status" value="1"/>
</dbReference>
<dbReference type="NCBIfam" id="TIGR02033">
    <property type="entry name" value="D-hydantoinase"/>
    <property type="match status" value="1"/>
</dbReference>
<comment type="caution">
    <text evidence="7">The sequence shown here is derived from an EMBL/GenBank/DDBJ whole genome shotgun (WGS) entry which is preliminary data.</text>
</comment>
<proteinExistence type="inferred from homology"/>
<gene>
    <name evidence="7" type="primary">hydA</name>
    <name evidence="7" type="ORF">C9J01_19290</name>
</gene>
<dbReference type="Proteomes" id="UP000241346">
    <property type="component" value="Unassembled WGS sequence"/>
</dbReference>
<comment type="cofactor">
    <cofactor evidence="1">
        <name>Zn(2+)</name>
        <dbReference type="ChEBI" id="CHEBI:29105"/>
    </cofactor>
</comment>
<dbReference type="OrthoDB" id="5687299at2"/>
<dbReference type="Gene3D" id="2.30.40.10">
    <property type="entry name" value="Urease, subunit C, domain 1"/>
    <property type="match status" value="1"/>
</dbReference>
<dbReference type="CDD" id="cd01314">
    <property type="entry name" value="D-HYD"/>
    <property type="match status" value="1"/>
</dbReference>
<keyword evidence="3" id="KW-0479">Metal-binding</keyword>
<dbReference type="PANTHER" id="PTHR11647:SF1">
    <property type="entry name" value="COLLAPSIN RESPONSE MEDIATOR PROTEIN"/>
    <property type="match status" value="1"/>
</dbReference>
<name>A0A2T3N9C1_9GAMM</name>
<dbReference type="GO" id="GO:0016812">
    <property type="term" value="F:hydrolase activity, acting on carbon-nitrogen (but not peptide) bonds, in cyclic amides"/>
    <property type="evidence" value="ECO:0007669"/>
    <property type="project" value="TreeGrafter"/>
</dbReference>
<dbReference type="AlphaFoldDB" id="A0A2T3N9C1"/>
<dbReference type="EMBL" id="PYMB01000012">
    <property type="protein sequence ID" value="PSW10008.1"/>
    <property type="molecule type" value="Genomic_DNA"/>
</dbReference>
<dbReference type="InterPro" id="IPR011059">
    <property type="entry name" value="Metal-dep_hydrolase_composite"/>
</dbReference>
<protein>
    <submittedName>
        <fullName evidence="7">Dihydropyrimidinase</fullName>
    </submittedName>
</protein>
<evidence type="ECO:0000259" key="6">
    <source>
        <dbReference type="Pfam" id="PF01979"/>
    </source>
</evidence>
<dbReference type="GO" id="GO:0046872">
    <property type="term" value="F:metal ion binding"/>
    <property type="evidence" value="ECO:0007669"/>
    <property type="project" value="UniProtKB-KW"/>
</dbReference>
<dbReference type="SUPFAM" id="SSF51556">
    <property type="entry name" value="Metallo-dependent hydrolases"/>
    <property type="match status" value="1"/>
</dbReference>
<reference evidence="7 8" key="1">
    <citation type="submission" date="2018-03" db="EMBL/GenBank/DDBJ databases">
        <title>Whole genome sequencing of Histamine producing bacteria.</title>
        <authorList>
            <person name="Butler K."/>
        </authorList>
    </citation>
    <scope>NUCLEOTIDE SEQUENCE [LARGE SCALE GENOMIC DNA]</scope>
    <source>
        <strain evidence="7 8">DSM 19138</strain>
    </source>
</reference>
<sequence length="485" mass="53398">MFSAASKKTSETQAAILTQPRPGTLLIRQGIVVDHQQAQKADILIVDGKIADIAPEIHIIPKQCEIIEAAGLYVMPGGIDVHTHFNIDVGIARSCDDFFSGTRAAACGGTTTVVDHMGFGPKGCSLHHQLNVYQQYAKETAVIDYSFHGVIQHVNDEILAEMASMVEEEGISSFKLYLTYGYKLDDEEVLKALIQLKQVGALATVHPENDAAIALRRTQLLEQGKTAPKYHAVSRPLECEAEAIARMINLAKLAGDAPLYIVHLSNGLGLDYARLARDNHQPVWVETCPQYLMLDDSCYEREDALKFILSPPLRPAIEREKLWLGLVDGSIDTVATDHCSFTYHDQKQRGKDNFSACPNGMPGVETRMPLLFSEGVMKGRLSPSRFVELTSYLPAKLFGLYPQKGALQAGSDADLVLFDPEQEVSIKHELLHDNADYTPFEDIQTQGWPVMTISRGDVVACNGEFTGKAGNGRFIRRKPFDASAL</sequence>
<comment type="similarity">
    <text evidence="2">Belongs to the metallo-dependent hydrolases superfamily. Hydantoinase/dihydropyrimidinase family.</text>
</comment>
<evidence type="ECO:0000313" key="8">
    <source>
        <dbReference type="Proteomes" id="UP000241346"/>
    </source>
</evidence>
<evidence type="ECO:0000313" key="7">
    <source>
        <dbReference type="EMBL" id="PSW10008.1"/>
    </source>
</evidence>
<dbReference type="InterPro" id="IPR006680">
    <property type="entry name" value="Amidohydro-rel"/>
</dbReference>